<feature type="compositionally biased region" description="Polar residues" evidence="1">
    <location>
        <begin position="199"/>
        <end position="213"/>
    </location>
</feature>
<dbReference type="PROSITE" id="PS50086">
    <property type="entry name" value="TBC_RABGAP"/>
    <property type="match status" value="1"/>
</dbReference>
<feature type="region of interest" description="Disordered" evidence="1">
    <location>
        <begin position="108"/>
        <end position="263"/>
    </location>
</feature>
<feature type="compositionally biased region" description="Low complexity" evidence="1">
    <location>
        <begin position="214"/>
        <end position="229"/>
    </location>
</feature>
<feature type="region of interest" description="Disordered" evidence="1">
    <location>
        <begin position="1"/>
        <end position="36"/>
    </location>
</feature>
<feature type="region of interest" description="Disordered" evidence="1">
    <location>
        <begin position="288"/>
        <end position="332"/>
    </location>
</feature>
<feature type="compositionally biased region" description="Low complexity" evidence="1">
    <location>
        <begin position="124"/>
        <end position="143"/>
    </location>
</feature>
<comment type="caution">
    <text evidence="3">The sequence shown here is derived from an EMBL/GenBank/DDBJ whole genome shotgun (WGS) entry which is preliminary data.</text>
</comment>
<feature type="compositionally biased region" description="Low complexity" evidence="1">
    <location>
        <begin position="14"/>
        <end position="25"/>
    </location>
</feature>
<dbReference type="InterPro" id="IPR035969">
    <property type="entry name" value="Rab-GAP_TBC_sf"/>
</dbReference>
<dbReference type="Gene3D" id="1.10.472.80">
    <property type="entry name" value="Ypt/Rab-GAP domain of gyp1p, domain 3"/>
    <property type="match status" value="1"/>
</dbReference>
<dbReference type="PANTHER" id="PTHR47219:SF15">
    <property type="entry name" value="TBC1 DOMAIN FAMILY MEMBER 12 ISOFORM X1"/>
    <property type="match status" value="1"/>
</dbReference>
<dbReference type="GO" id="GO:0031267">
    <property type="term" value="F:small GTPase binding"/>
    <property type="evidence" value="ECO:0007669"/>
    <property type="project" value="TreeGrafter"/>
</dbReference>
<keyword evidence="4" id="KW-1185">Reference proteome</keyword>
<reference evidence="3" key="1">
    <citation type="submission" date="2020-11" db="EMBL/GenBank/DDBJ databases">
        <authorList>
            <consortium name="DOE Joint Genome Institute"/>
            <person name="Ahrendt S."/>
            <person name="Riley R."/>
            <person name="Andreopoulos W."/>
            <person name="Labutti K."/>
            <person name="Pangilinan J."/>
            <person name="Ruiz-Duenas F.J."/>
            <person name="Barrasa J.M."/>
            <person name="Sanchez-Garcia M."/>
            <person name="Camarero S."/>
            <person name="Miyauchi S."/>
            <person name="Serrano A."/>
            <person name="Linde D."/>
            <person name="Babiker R."/>
            <person name="Drula E."/>
            <person name="Ayuso-Fernandez I."/>
            <person name="Pacheco R."/>
            <person name="Padilla G."/>
            <person name="Ferreira P."/>
            <person name="Barriuso J."/>
            <person name="Kellner H."/>
            <person name="Castanera R."/>
            <person name="Alfaro M."/>
            <person name="Ramirez L."/>
            <person name="Pisabarro A.G."/>
            <person name="Kuo A."/>
            <person name="Tritt A."/>
            <person name="Lipzen A."/>
            <person name="He G."/>
            <person name="Yan M."/>
            <person name="Ng V."/>
            <person name="Cullen D."/>
            <person name="Martin F."/>
            <person name="Rosso M.-N."/>
            <person name="Henrissat B."/>
            <person name="Hibbett D."/>
            <person name="Martinez A.T."/>
            <person name="Grigoriev I.V."/>
        </authorList>
    </citation>
    <scope>NUCLEOTIDE SEQUENCE</scope>
    <source>
        <strain evidence="3">CBS 506.95</strain>
    </source>
</reference>
<name>A0A9P6EUM5_9AGAR</name>
<evidence type="ECO:0000313" key="3">
    <source>
        <dbReference type="EMBL" id="KAF9535686.1"/>
    </source>
</evidence>
<dbReference type="Proteomes" id="UP000807306">
    <property type="component" value="Unassembled WGS sequence"/>
</dbReference>
<dbReference type="PANTHER" id="PTHR47219">
    <property type="entry name" value="RAB GTPASE-ACTIVATING PROTEIN 1-LIKE"/>
    <property type="match status" value="1"/>
</dbReference>
<dbReference type="AlphaFoldDB" id="A0A9P6EUM5"/>
<dbReference type="GO" id="GO:0005096">
    <property type="term" value="F:GTPase activator activity"/>
    <property type="evidence" value="ECO:0007669"/>
    <property type="project" value="TreeGrafter"/>
</dbReference>
<dbReference type="Gene3D" id="1.10.8.270">
    <property type="entry name" value="putative rabgap domain of human tbc1 domain family member 14 like domains"/>
    <property type="match status" value="1"/>
</dbReference>
<dbReference type="SMART" id="SM00164">
    <property type="entry name" value="TBC"/>
    <property type="match status" value="1"/>
</dbReference>
<gene>
    <name evidence="3" type="ORF">CPB83DRAFT_842153</name>
</gene>
<dbReference type="EMBL" id="MU157824">
    <property type="protein sequence ID" value="KAF9535686.1"/>
    <property type="molecule type" value="Genomic_DNA"/>
</dbReference>
<evidence type="ECO:0000313" key="4">
    <source>
        <dbReference type="Proteomes" id="UP000807306"/>
    </source>
</evidence>
<proteinExistence type="predicted"/>
<dbReference type="InterPro" id="IPR000195">
    <property type="entry name" value="Rab-GAP-TBC_dom"/>
</dbReference>
<evidence type="ECO:0000256" key="1">
    <source>
        <dbReference type="SAM" id="MobiDB-lite"/>
    </source>
</evidence>
<feature type="compositionally biased region" description="Polar residues" evidence="1">
    <location>
        <begin position="1"/>
        <end position="13"/>
    </location>
</feature>
<protein>
    <submittedName>
        <fullName evidence="3">Rab-GTPase-TBC domain-containing protein</fullName>
    </submittedName>
</protein>
<accession>A0A9P6EUM5</accession>
<dbReference type="Pfam" id="PF00566">
    <property type="entry name" value="RabGAP-TBC"/>
    <property type="match status" value="1"/>
</dbReference>
<sequence>MATNDAQQQLPLATSSTTTTTTSTTAMASRTEVGHHKPAVISINDFDDDDAFDAHDDRPGKLPYVFSPDAIREDMAKNMPDLHDTWGDEPVLGFTSDGFFNGDDHNTSVSTLDIGPPNTLPRASSEGSSISSAVDSSLSPDFSQISLAPTLENDVPPPLPSGGFGQHPWKGDVSPPKHAARQPARPTSLDIPPVELKSPRTNNDYYSYNYGQHSASLTTPSTSATAPLSGDIPDASAASPGVLSPSSITSASERHSPSSRSLPNISTVQATADAVAAAASGAASGSVLLTEKPRGHRSNKSIGPSTFEKVRSKTRPTFLPPKSRKEDDKHMSDWQHMMKQSRAAAEKKRKAFSERRILREKAIEETLHIWEKEILPNWKVVHKNTELRKLWWRGIPTKLRAPLWEQAVGNDLALSKDHYRVCLSRAKRALASGVFPRPTLDLIEADVETTLPAIHIFHKETGPMYMDLKEMLYAWVVARSDEGLAYCTGAAKVAAMLLINMPAPQAFNVMRNLMERHLMRSFFGGEKSKDDVEAYYRIFDTMLADGMPKIYFNFKQHQISPGSYLPDWIIPLFLNHLPFEACARVWDVIMLEGDSFLYRASLGILGVLEPRLFFPDKKELLDLLKGENKAALEVAKREGRALNGGKYEIYGVDEETLWERIDGMNDWWKDTTWTRLMHRELPDL</sequence>
<evidence type="ECO:0000259" key="2">
    <source>
        <dbReference type="PROSITE" id="PS50086"/>
    </source>
</evidence>
<dbReference type="Gene3D" id="1.10.10.750">
    <property type="entry name" value="Ypt/Rab-GAP domain of gyp1p, domain 1"/>
    <property type="match status" value="1"/>
</dbReference>
<dbReference type="SUPFAM" id="SSF47923">
    <property type="entry name" value="Ypt/Rab-GAP domain of gyp1p"/>
    <property type="match status" value="2"/>
</dbReference>
<feature type="domain" description="Rab-GAP TBC" evidence="2">
    <location>
        <begin position="394"/>
        <end position="593"/>
    </location>
</feature>
<feature type="compositionally biased region" description="Basic and acidic residues" evidence="1">
    <location>
        <begin position="323"/>
        <end position="332"/>
    </location>
</feature>
<dbReference type="InterPro" id="IPR050302">
    <property type="entry name" value="Rab_GAP_TBC_domain"/>
</dbReference>
<dbReference type="OrthoDB" id="289721at2759"/>
<organism evidence="3 4">
    <name type="scientific">Crepidotus variabilis</name>
    <dbReference type="NCBI Taxonomy" id="179855"/>
    <lineage>
        <taxon>Eukaryota</taxon>
        <taxon>Fungi</taxon>
        <taxon>Dikarya</taxon>
        <taxon>Basidiomycota</taxon>
        <taxon>Agaricomycotina</taxon>
        <taxon>Agaricomycetes</taxon>
        <taxon>Agaricomycetidae</taxon>
        <taxon>Agaricales</taxon>
        <taxon>Agaricineae</taxon>
        <taxon>Crepidotaceae</taxon>
        <taxon>Crepidotus</taxon>
    </lineage>
</organism>